<proteinExistence type="predicted"/>
<dbReference type="EMBL" id="HBUE01209806">
    <property type="protein sequence ID" value="CAG6533878.1"/>
    <property type="molecule type" value="Transcribed_RNA"/>
</dbReference>
<dbReference type="EMBL" id="HBUE01316217">
    <property type="protein sequence ID" value="CAG6585778.1"/>
    <property type="molecule type" value="Transcribed_RNA"/>
</dbReference>
<organism evidence="2">
    <name type="scientific">Culex pipiens</name>
    <name type="common">House mosquito</name>
    <dbReference type="NCBI Taxonomy" id="7175"/>
    <lineage>
        <taxon>Eukaryota</taxon>
        <taxon>Metazoa</taxon>
        <taxon>Ecdysozoa</taxon>
        <taxon>Arthropoda</taxon>
        <taxon>Hexapoda</taxon>
        <taxon>Insecta</taxon>
        <taxon>Pterygota</taxon>
        <taxon>Neoptera</taxon>
        <taxon>Endopterygota</taxon>
        <taxon>Diptera</taxon>
        <taxon>Nematocera</taxon>
        <taxon>Culicoidea</taxon>
        <taxon>Culicidae</taxon>
        <taxon>Culicinae</taxon>
        <taxon>Culicini</taxon>
        <taxon>Culex</taxon>
        <taxon>Culex</taxon>
    </lineage>
</organism>
<reference evidence="2" key="1">
    <citation type="submission" date="2021-05" db="EMBL/GenBank/DDBJ databases">
        <authorList>
            <person name="Alioto T."/>
            <person name="Alioto T."/>
            <person name="Gomez Garrido J."/>
        </authorList>
    </citation>
    <scope>NUCLEOTIDE SEQUENCE</scope>
</reference>
<accession>A0A8D8K8U7</accession>
<sequence length="104" mass="12181">MPCSNHDLSFFFLFSTFTLIMSKAATVWNIRNFGPFKSRYLMYCLTLKRMNYRGLKILYEVCASKHAFAQLQIDSHSPIVLYARKYARQQSARGFSRLAFDMCV</sequence>
<dbReference type="EMBL" id="HBUE01209803">
    <property type="protein sequence ID" value="CAG6533877.1"/>
    <property type="molecule type" value="Transcribed_RNA"/>
</dbReference>
<dbReference type="EMBL" id="HBUE01316214">
    <property type="protein sequence ID" value="CAG6585777.1"/>
    <property type="molecule type" value="Transcribed_RNA"/>
</dbReference>
<protein>
    <submittedName>
        <fullName evidence="2">(northern house mosquito) hypothetical protein</fullName>
    </submittedName>
</protein>
<dbReference type="EMBL" id="HBUE01085384">
    <property type="protein sequence ID" value="CAG6479462.1"/>
    <property type="molecule type" value="Transcribed_RNA"/>
</dbReference>
<name>A0A8D8K8U7_CULPI</name>
<feature type="signal peptide" evidence="1">
    <location>
        <begin position="1"/>
        <end position="24"/>
    </location>
</feature>
<feature type="chain" id="PRO_5036261227" evidence="1">
    <location>
        <begin position="25"/>
        <end position="104"/>
    </location>
</feature>
<dbReference type="AlphaFoldDB" id="A0A8D8K8U7"/>
<evidence type="ECO:0000313" key="2">
    <source>
        <dbReference type="EMBL" id="CAG6585778.1"/>
    </source>
</evidence>
<evidence type="ECO:0000256" key="1">
    <source>
        <dbReference type="SAM" id="SignalP"/>
    </source>
</evidence>
<dbReference type="EMBL" id="HBUE01085383">
    <property type="protein sequence ID" value="CAG6479461.1"/>
    <property type="molecule type" value="Transcribed_RNA"/>
</dbReference>
<keyword evidence="1" id="KW-0732">Signal</keyword>